<dbReference type="EMBL" id="JBHSAS010000004">
    <property type="protein sequence ID" value="MFC4026221.1"/>
    <property type="molecule type" value="Genomic_DNA"/>
</dbReference>
<proteinExistence type="predicted"/>
<protein>
    <recommendedName>
        <fullName evidence="3">CarboxypepD_reg-like domain-containing protein</fullName>
    </recommendedName>
</protein>
<name>A0ABV8H7H8_9FLAO</name>
<organism evidence="1 2">
    <name type="scientific">Zunongwangia endophytica</name>
    <dbReference type="NCBI Taxonomy" id="1808945"/>
    <lineage>
        <taxon>Bacteria</taxon>
        <taxon>Pseudomonadati</taxon>
        <taxon>Bacteroidota</taxon>
        <taxon>Flavobacteriia</taxon>
        <taxon>Flavobacteriales</taxon>
        <taxon>Flavobacteriaceae</taxon>
        <taxon>Zunongwangia</taxon>
    </lineage>
</organism>
<sequence length="271" mass="30558">MRYLISIIFLFGIIHSTCSQSKVIHGSVIADSLDSSLINIVNVSASRGTSSEATGKFTINASVYDTILFSSVQYKKKTVVITSEVYKNAFLEVYLEAAINLLDEVKLPNLSGNLASDLENMPINDKYALKAPMSLKMPLSHEEKMLYTATTGPGGSRFKWYAIFLGSVPLDPIINGLSGRTKMLKKLNKNVKEQNALETQLDLHRTYLLTKCHLEESQLFLFLNFCFSKPEYIEILAANNKLRLLEFYKKESKNFLKNLKEKVVDDSLKSY</sequence>
<dbReference type="Proteomes" id="UP001595793">
    <property type="component" value="Unassembled WGS sequence"/>
</dbReference>
<reference evidence="2" key="1">
    <citation type="journal article" date="2019" name="Int. J. Syst. Evol. Microbiol.">
        <title>The Global Catalogue of Microorganisms (GCM) 10K type strain sequencing project: providing services to taxonomists for standard genome sequencing and annotation.</title>
        <authorList>
            <consortium name="The Broad Institute Genomics Platform"/>
            <consortium name="The Broad Institute Genome Sequencing Center for Infectious Disease"/>
            <person name="Wu L."/>
            <person name="Ma J."/>
        </authorList>
    </citation>
    <scope>NUCLEOTIDE SEQUENCE [LARGE SCALE GENOMIC DNA]</scope>
    <source>
        <strain evidence="2">CECT 9128</strain>
    </source>
</reference>
<dbReference type="RefSeq" id="WP_386270314.1">
    <property type="nucleotide sequence ID" value="NZ_JBHSAS010000004.1"/>
</dbReference>
<keyword evidence="2" id="KW-1185">Reference proteome</keyword>
<dbReference type="SUPFAM" id="SSF49464">
    <property type="entry name" value="Carboxypeptidase regulatory domain-like"/>
    <property type="match status" value="1"/>
</dbReference>
<evidence type="ECO:0008006" key="3">
    <source>
        <dbReference type="Google" id="ProtNLM"/>
    </source>
</evidence>
<gene>
    <name evidence="1" type="ORF">ACFOS1_02285</name>
</gene>
<comment type="caution">
    <text evidence="1">The sequence shown here is derived from an EMBL/GenBank/DDBJ whole genome shotgun (WGS) entry which is preliminary data.</text>
</comment>
<evidence type="ECO:0000313" key="2">
    <source>
        <dbReference type="Proteomes" id="UP001595793"/>
    </source>
</evidence>
<dbReference type="InterPro" id="IPR008969">
    <property type="entry name" value="CarboxyPept-like_regulatory"/>
</dbReference>
<evidence type="ECO:0000313" key="1">
    <source>
        <dbReference type="EMBL" id="MFC4026221.1"/>
    </source>
</evidence>
<accession>A0ABV8H7H8</accession>